<reference evidence="6 7" key="1">
    <citation type="journal article" date="2018" name="Mol. Biol. Evol.">
        <title>Broad Genomic Sampling Reveals a Smut Pathogenic Ancestry of the Fungal Clade Ustilaginomycotina.</title>
        <authorList>
            <person name="Kijpornyongpan T."/>
            <person name="Mondo S.J."/>
            <person name="Barry K."/>
            <person name="Sandor L."/>
            <person name="Lee J."/>
            <person name="Lipzen A."/>
            <person name="Pangilinan J."/>
            <person name="LaButti K."/>
            <person name="Hainaut M."/>
            <person name="Henrissat B."/>
            <person name="Grigoriev I.V."/>
            <person name="Spatafora J.W."/>
            <person name="Aime M.C."/>
        </authorList>
    </citation>
    <scope>NUCLEOTIDE SEQUENCE [LARGE SCALE GENOMIC DNA]</scope>
    <source>
        <strain evidence="6 7">MCA 3882</strain>
    </source>
</reference>
<protein>
    <submittedName>
        <fullName evidence="6">P-loop containing nucleoside triphosphate hydrolase protein</fullName>
    </submittedName>
</protein>
<dbReference type="PANTHER" id="PTHR19211:SF135">
    <property type="entry name" value="ATPASE, PUTATIVE (AFU_ORTHOLOGUE AFUA_1G16440)-RELATED"/>
    <property type="match status" value="1"/>
</dbReference>
<evidence type="ECO:0000256" key="1">
    <source>
        <dbReference type="ARBA" id="ARBA00022737"/>
    </source>
</evidence>
<dbReference type="Gene3D" id="3.40.50.300">
    <property type="entry name" value="P-loop containing nucleotide triphosphate hydrolases"/>
    <property type="match status" value="2"/>
</dbReference>
<evidence type="ECO:0000259" key="5">
    <source>
        <dbReference type="PROSITE" id="PS50893"/>
    </source>
</evidence>
<feature type="compositionally biased region" description="Polar residues" evidence="4">
    <location>
        <begin position="768"/>
        <end position="778"/>
    </location>
</feature>
<dbReference type="GO" id="GO:0016887">
    <property type="term" value="F:ATP hydrolysis activity"/>
    <property type="evidence" value="ECO:0007669"/>
    <property type="project" value="InterPro"/>
</dbReference>
<dbReference type="GeneID" id="37018297"/>
<dbReference type="InterPro" id="IPR050611">
    <property type="entry name" value="ABCF"/>
</dbReference>
<keyword evidence="7" id="KW-1185">Reference proteome</keyword>
<feature type="region of interest" description="Disordered" evidence="4">
    <location>
        <begin position="23"/>
        <end position="67"/>
    </location>
</feature>
<keyword evidence="1" id="KW-0677">Repeat</keyword>
<keyword evidence="6" id="KW-0378">Hydrolase</keyword>
<dbReference type="GO" id="GO:0005524">
    <property type="term" value="F:ATP binding"/>
    <property type="evidence" value="ECO:0007669"/>
    <property type="project" value="UniProtKB-KW"/>
</dbReference>
<feature type="compositionally biased region" description="Basic and acidic residues" evidence="4">
    <location>
        <begin position="23"/>
        <end position="41"/>
    </location>
</feature>
<keyword evidence="2" id="KW-0547">Nucleotide-binding</keyword>
<evidence type="ECO:0000256" key="4">
    <source>
        <dbReference type="SAM" id="MobiDB-lite"/>
    </source>
</evidence>
<sequence length="819" mass="91325">MAKTAAIELIARWKNRKIVPIKEAEPKKSKKKVEIIKKEESAPSTNQENGGDSKDGSVDAKEGKQKIKLKERKHLATQAAANAKISGWAEDVHASHLEAEVAALAIRATSQESRFYTEYTTTATKEIDLKDVNLFVGEKQLLNDAHLRIKEGVKYGLVGKNGAGKSTLLRALGDGLIPGLPSNVKVLLVSQLGIEESLRILARSESRALTVLDAALQGDKQRVQAEREVDILSKAIDAQDSKGLQEVVKELWRDRSFAELEEARRISLRRSGAIGKQARTALIEAEKRYEDAKADFPQHGDEDDWEQHASKLHTEAMTVLEETDAATVVPRAHAILRGLGFSDEMIQKPYSNLSGGWRSRCSLASALLLSNHVLLLDEPINFLDLPSILWLEQFVRNSEETVITVAHDVEFLNTVSDELIVVRNNKLEYFDGNLAEYMRTKRRQHKHAVRQQDAMDKKKDLIEKSIQEGRKQAKKSGDENRMRMVKSRQKKLEDRWGLERNAAGHRFKLNRDLGGYYLTSRAGIEIEEQGPPVHYEFIDPDPLPFAASLLHLENLTFQHQTAKQPLLKDVNITIDIGDRIGLVGPNGHGKTTLLQLIMSERQPTSGNIQKHSRMRIAYYAQQAMADVDFQTSKQTALEHFLEHCSAQELLNENRARGFLAQFDLKGRTVDALPIGKLSGGQRVKLLLAEVVCGGPHILILDEVTTHMDSDSIRALIGALKRFKGAVILISHDRHAIKEVVEGKPTEEMEGSGSEEESSEEEEDEDQIGSLNPSGTAAQRKTFLVRNGSVKVLEKGVEEYVNTVEQSMQASFSSHPDQGV</sequence>
<keyword evidence="3" id="KW-0067">ATP-binding</keyword>
<name>A0A316VJG7_9BASI</name>
<evidence type="ECO:0000313" key="6">
    <source>
        <dbReference type="EMBL" id="PWN35645.1"/>
    </source>
</evidence>
<dbReference type="PROSITE" id="PS00211">
    <property type="entry name" value="ABC_TRANSPORTER_1"/>
    <property type="match status" value="1"/>
</dbReference>
<dbReference type="InterPro" id="IPR032781">
    <property type="entry name" value="ABC_tran_Xtn"/>
</dbReference>
<evidence type="ECO:0000256" key="3">
    <source>
        <dbReference type="ARBA" id="ARBA00022840"/>
    </source>
</evidence>
<feature type="region of interest" description="Disordered" evidence="4">
    <location>
        <begin position="739"/>
        <end position="779"/>
    </location>
</feature>
<proteinExistence type="predicted"/>
<feature type="compositionally biased region" description="Acidic residues" evidence="4">
    <location>
        <begin position="747"/>
        <end position="766"/>
    </location>
</feature>
<evidence type="ECO:0000256" key="2">
    <source>
        <dbReference type="ARBA" id="ARBA00022741"/>
    </source>
</evidence>
<evidence type="ECO:0000313" key="7">
    <source>
        <dbReference type="Proteomes" id="UP000245771"/>
    </source>
</evidence>
<organism evidence="6 7">
    <name type="scientific">Meira miltonrushii</name>
    <dbReference type="NCBI Taxonomy" id="1280837"/>
    <lineage>
        <taxon>Eukaryota</taxon>
        <taxon>Fungi</taxon>
        <taxon>Dikarya</taxon>
        <taxon>Basidiomycota</taxon>
        <taxon>Ustilaginomycotina</taxon>
        <taxon>Exobasidiomycetes</taxon>
        <taxon>Exobasidiales</taxon>
        <taxon>Brachybasidiaceae</taxon>
        <taxon>Meira</taxon>
    </lineage>
</organism>
<dbReference type="SMART" id="SM00382">
    <property type="entry name" value="AAA"/>
    <property type="match status" value="2"/>
</dbReference>
<dbReference type="EMBL" id="KZ819603">
    <property type="protein sequence ID" value="PWN35645.1"/>
    <property type="molecule type" value="Genomic_DNA"/>
</dbReference>
<feature type="domain" description="ABC transporter" evidence="5">
    <location>
        <begin position="127"/>
        <end position="449"/>
    </location>
</feature>
<dbReference type="InParanoid" id="A0A316VJG7"/>
<dbReference type="Pfam" id="PF12848">
    <property type="entry name" value="ABC_tran_Xtn"/>
    <property type="match status" value="1"/>
</dbReference>
<gene>
    <name evidence="6" type="ORF">FA14DRAFT_122392</name>
</gene>
<dbReference type="CDD" id="cd03221">
    <property type="entry name" value="ABCF_EF-3"/>
    <property type="match status" value="1"/>
</dbReference>
<dbReference type="OrthoDB" id="2110130at2759"/>
<dbReference type="RefSeq" id="XP_025355947.1">
    <property type="nucleotide sequence ID" value="XM_025496516.1"/>
</dbReference>
<dbReference type="InterPro" id="IPR017871">
    <property type="entry name" value="ABC_transporter-like_CS"/>
</dbReference>
<dbReference type="AlphaFoldDB" id="A0A316VJG7"/>
<accession>A0A316VJG7</accession>
<feature type="domain" description="ABC transporter" evidence="5">
    <location>
        <begin position="550"/>
        <end position="776"/>
    </location>
</feature>
<dbReference type="STRING" id="1280837.A0A316VJG7"/>
<dbReference type="PROSITE" id="PS50893">
    <property type="entry name" value="ABC_TRANSPORTER_2"/>
    <property type="match status" value="2"/>
</dbReference>
<dbReference type="InterPro" id="IPR027417">
    <property type="entry name" value="P-loop_NTPase"/>
</dbReference>
<dbReference type="PANTHER" id="PTHR19211">
    <property type="entry name" value="ATP-BINDING TRANSPORT PROTEIN-RELATED"/>
    <property type="match status" value="1"/>
</dbReference>
<dbReference type="InterPro" id="IPR003593">
    <property type="entry name" value="AAA+_ATPase"/>
</dbReference>
<feature type="compositionally biased region" description="Basic and acidic residues" evidence="4">
    <location>
        <begin position="51"/>
        <end position="65"/>
    </location>
</feature>
<dbReference type="Proteomes" id="UP000245771">
    <property type="component" value="Unassembled WGS sequence"/>
</dbReference>
<dbReference type="SUPFAM" id="SSF52540">
    <property type="entry name" value="P-loop containing nucleoside triphosphate hydrolases"/>
    <property type="match status" value="2"/>
</dbReference>
<dbReference type="InterPro" id="IPR003439">
    <property type="entry name" value="ABC_transporter-like_ATP-bd"/>
</dbReference>
<dbReference type="Pfam" id="PF00005">
    <property type="entry name" value="ABC_tran"/>
    <property type="match status" value="2"/>
</dbReference>